<evidence type="ECO:0000259" key="4">
    <source>
        <dbReference type="PROSITE" id="PS51063"/>
    </source>
</evidence>
<dbReference type="STRING" id="1293045.H663_14490"/>
<comment type="caution">
    <text evidence="5">The sequence shown here is derived from an EMBL/GenBank/DDBJ whole genome shotgun (WGS) entry which is preliminary data.</text>
</comment>
<organism evidence="5 6">
    <name type="scientific">Limnohabitans planktonicus II-D5</name>
    <dbReference type="NCBI Taxonomy" id="1293045"/>
    <lineage>
        <taxon>Bacteria</taxon>
        <taxon>Pseudomonadati</taxon>
        <taxon>Pseudomonadota</taxon>
        <taxon>Betaproteobacteria</taxon>
        <taxon>Burkholderiales</taxon>
        <taxon>Comamonadaceae</taxon>
        <taxon>Limnohabitans</taxon>
    </lineage>
</organism>
<keyword evidence="3" id="KW-0804">Transcription</keyword>
<dbReference type="OrthoDB" id="8969464at2"/>
<dbReference type="InterPro" id="IPR036388">
    <property type="entry name" value="WH-like_DNA-bd_sf"/>
</dbReference>
<name>A0A2T7UF29_9BURK</name>
<dbReference type="EMBL" id="LFYT02000007">
    <property type="protein sequence ID" value="PVE43254.1"/>
    <property type="molecule type" value="Genomic_DNA"/>
</dbReference>
<protein>
    <recommendedName>
        <fullName evidence="4">HTH crp-type domain-containing protein</fullName>
    </recommendedName>
</protein>
<dbReference type="SMART" id="SM00100">
    <property type="entry name" value="cNMP"/>
    <property type="match status" value="1"/>
</dbReference>
<sequence>MGFFYDLSVASKLNQLACSQRLKRIFMSYPMLESARKNFILAALPLIQYARISEHLKSVDLLTGQVIYEPGESLDFVYFPTTCTTSLVLQTQDGETSELAMTGRDGLVGIPLVLGGASMNHRVMVQRAGRAFRMSADVFEAELLHSKALQQLALSYVQAMITQMSQSILCIGHHAVSERLCYWLLFNGDALPEEPIKITHEMIAHMLGVRRESVTQALGKLQTAGLVSSGRGKIAILDREGLTQQVCECFSLVTAEKQRLYERAMRMISAESET</sequence>
<dbReference type="Proteomes" id="UP000037507">
    <property type="component" value="Unassembled WGS sequence"/>
</dbReference>
<keyword evidence="2" id="KW-0238">DNA-binding</keyword>
<gene>
    <name evidence="5" type="ORF">H663_008210</name>
</gene>
<keyword evidence="6" id="KW-1185">Reference proteome</keyword>
<dbReference type="AlphaFoldDB" id="A0A2T7UF29"/>
<dbReference type="Pfam" id="PF13545">
    <property type="entry name" value="HTH_Crp_2"/>
    <property type="match status" value="1"/>
</dbReference>
<evidence type="ECO:0000313" key="5">
    <source>
        <dbReference type="EMBL" id="PVE43254.1"/>
    </source>
</evidence>
<dbReference type="InterPro" id="IPR018490">
    <property type="entry name" value="cNMP-bd_dom_sf"/>
</dbReference>
<dbReference type="GO" id="GO:0003677">
    <property type="term" value="F:DNA binding"/>
    <property type="evidence" value="ECO:0007669"/>
    <property type="project" value="UniProtKB-KW"/>
</dbReference>
<dbReference type="GO" id="GO:0003700">
    <property type="term" value="F:DNA-binding transcription factor activity"/>
    <property type="evidence" value="ECO:0007669"/>
    <property type="project" value="TreeGrafter"/>
</dbReference>
<dbReference type="SMART" id="SM00419">
    <property type="entry name" value="HTH_CRP"/>
    <property type="match status" value="1"/>
</dbReference>
<dbReference type="Gene3D" id="2.60.120.10">
    <property type="entry name" value="Jelly Rolls"/>
    <property type="match status" value="1"/>
</dbReference>
<evidence type="ECO:0000256" key="2">
    <source>
        <dbReference type="ARBA" id="ARBA00023125"/>
    </source>
</evidence>
<dbReference type="SUPFAM" id="SSF46785">
    <property type="entry name" value="Winged helix' DNA-binding domain"/>
    <property type="match status" value="1"/>
</dbReference>
<dbReference type="Gene3D" id="1.10.10.10">
    <property type="entry name" value="Winged helix-like DNA-binding domain superfamily/Winged helix DNA-binding domain"/>
    <property type="match status" value="1"/>
</dbReference>
<dbReference type="InterPro" id="IPR014710">
    <property type="entry name" value="RmlC-like_jellyroll"/>
</dbReference>
<proteinExistence type="predicted"/>
<dbReference type="InterPro" id="IPR000595">
    <property type="entry name" value="cNMP-bd_dom"/>
</dbReference>
<dbReference type="PROSITE" id="PS51063">
    <property type="entry name" value="HTH_CRP_2"/>
    <property type="match status" value="1"/>
</dbReference>
<dbReference type="Pfam" id="PF00027">
    <property type="entry name" value="cNMP_binding"/>
    <property type="match status" value="1"/>
</dbReference>
<dbReference type="GO" id="GO:0005829">
    <property type="term" value="C:cytosol"/>
    <property type="evidence" value="ECO:0007669"/>
    <property type="project" value="TreeGrafter"/>
</dbReference>
<dbReference type="PANTHER" id="PTHR24567">
    <property type="entry name" value="CRP FAMILY TRANSCRIPTIONAL REGULATORY PROTEIN"/>
    <property type="match status" value="1"/>
</dbReference>
<dbReference type="InterPro" id="IPR036390">
    <property type="entry name" value="WH_DNA-bd_sf"/>
</dbReference>
<evidence type="ECO:0000256" key="3">
    <source>
        <dbReference type="ARBA" id="ARBA00023163"/>
    </source>
</evidence>
<dbReference type="InterPro" id="IPR012318">
    <property type="entry name" value="HTH_CRP"/>
</dbReference>
<reference evidence="5" key="1">
    <citation type="submission" date="2017-04" db="EMBL/GenBank/DDBJ databases">
        <title>Unexpected and diverse lifestyles within the genus Limnohabitans.</title>
        <authorList>
            <person name="Kasalicky V."/>
            <person name="Mehrshad M."/>
            <person name="Andrei S.-A."/>
            <person name="Salcher M."/>
            <person name="Kratochvilova H."/>
            <person name="Simek K."/>
            <person name="Ghai R."/>
        </authorList>
    </citation>
    <scope>NUCLEOTIDE SEQUENCE [LARGE SCALE GENOMIC DNA]</scope>
    <source>
        <strain evidence="5">II-D5</strain>
    </source>
</reference>
<keyword evidence="1" id="KW-0805">Transcription regulation</keyword>
<feature type="domain" description="HTH crp-type" evidence="4">
    <location>
        <begin position="174"/>
        <end position="240"/>
    </location>
</feature>
<dbReference type="InterPro" id="IPR050397">
    <property type="entry name" value="Env_Response_Regulators"/>
</dbReference>
<dbReference type="SUPFAM" id="SSF51206">
    <property type="entry name" value="cAMP-binding domain-like"/>
    <property type="match status" value="1"/>
</dbReference>
<accession>A0A2T7UF29</accession>
<evidence type="ECO:0000256" key="1">
    <source>
        <dbReference type="ARBA" id="ARBA00023015"/>
    </source>
</evidence>
<dbReference type="PANTHER" id="PTHR24567:SF74">
    <property type="entry name" value="HTH-TYPE TRANSCRIPTIONAL REGULATOR ARCR"/>
    <property type="match status" value="1"/>
</dbReference>
<evidence type="ECO:0000313" key="6">
    <source>
        <dbReference type="Proteomes" id="UP000037507"/>
    </source>
</evidence>
<dbReference type="CDD" id="cd00038">
    <property type="entry name" value="CAP_ED"/>
    <property type="match status" value="1"/>
</dbReference>